<reference evidence="1 2" key="1">
    <citation type="journal article" date="2018" name="Front. Plant Sci.">
        <title>Red Clover (Trifolium pratense) and Zigzag Clover (T. medium) - A Picture of Genomic Similarities and Differences.</title>
        <authorList>
            <person name="Dluhosova J."/>
            <person name="Istvanek J."/>
            <person name="Nedelnik J."/>
            <person name="Repkova J."/>
        </authorList>
    </citation>
    <scope>NUCLEOTIDE SEQUENCE [LARGE SCALE GENOMIC DNA]</scope>
    <source>
        <strain evidence="2">cv. 10/8</strain>
        <tissue evidence="1">Leaf</tissue>
    </source>
</reference>
<organism evidence="1 2">
    <name type="scientific">Trifolium medium</name>
    <dbReference type="NCBI Taxonomy" id="97028"/>
    <lineage>
        <taxon>Eukaryota</taxon>
        <taxon>Viridiplantae</taxon>
        <taxon>Streptophyta</taxon>
        <taxon>Embryophyta</taxon>
        <taxon>Tracheophyta</taxon>
        <taxon>Spermatophyta</taxon>
        <taxon>Magnoliopsida</taxon>
        <taxon>eudicotyledons</taxon>
        <taxon>Gunneridae</taxon>
        <taxon>Pentapetalae</taxon>
        <taxon>rosids</taxon>
        <taxon>fabids</taxon>
        <taxon>Fabales</taxon>
        <taxon>Fabaceae</taxon>
        <taxon>Papilionoideae</taxon>
        <taxon>50 kb inversion clade</taxon>
        <taxon>NPAAA clade</taxon>
        <taxon>Hologalegina</taxon>
        <taxon>IRL clade</taxon>
        <taxon>Trifolieae</taxon>
        <taxon>Trifolium</taxon>
    </lineage>
</organism>
<keyword evidence="2" id="KW-1185">Reference proteome</keyword>
<dbReference type="EMBL" id="LXQA010073504">
    <property type="protein sequence ID" value="MCI09681.1"/>
    <property type="molecule type" value="Genomic_DNA"/>
</dbReference>
<comment type="caution">
    <text evidence="1">The sequence shown here is derived from an EMBL/GenBank/DDBJ whole genome shotgun (WGS) entry which is preliminary data.</text>
</comment>
<sequence>MQALLLKCLQDETSNRVRVAALKAVGSFMEFTHDGDEVPGSVFSEGFPCWV</sequence>
<evidence type="ECO:0000313" key="1">
    <source>
        <dbReference type="EMBL" id="MCI09681.1"/>
    </source>
</evidence>
<dbReference type="AlphaFoldDB" id="A0A392PBZ9"/>
<proteinExistence type="predicted"/>
<accession>A0A392PBZ9</accession>
<evidence type="ECO:0000313" key="2">
    <source>
        <dbReference type="Proteomes" id="UP000265520"/>
    </source>
</evidence>
<name>A0A392PBZ9_9FABA</name>
<dbReference type="Proteomes" id="UP000265520">
    <property type="component" value="Unassembled WGS sequence"/>
</dbReference>
<protein>
    <submittedName>
        <fullName evidence="1">Importin-4-like</fullName>
    </submittedName>
</protein>